<keyword evidence="3" id="KW-0378">Hydrolase</keyword>
<dbReference type="EMBL" id="JANIBJ010000003">
    <property type="protein sequence ID" value="MCQ8102902.1"/>
    <property type="molecule type" value="Genomic_DNA"/>
</dbReference>
<dbReference type="InterPro" id="IPR048015">
    <property type="entry name" value="NTP-PPase_MazG-like_N"/>
</dbReference>
<evidence type="ECO:0000256" key="1">
    <source>
        <dbReference type="SAM" id="MobiDB-lite"/>
    </source>
</evidence>
<dbReference type="InterPro" id="IPR004518">
    <property type="entry name" value="MazG-like_dom"/>
</dbReference>
<evidence type="ECO:0000313" key="3">
    <source>
        <dbReference type="EMBL" id="MCQ8102902.1"/>
    </source>
</evidence>
<name>A0ABT1TCS8_9GAMM</name>
<accession>A0ABT1TCS8</accession>
<dbReference type="GO" id="GO:0047429">
    <property type="term" value="F:nucleoside triphosphate diphosphatase activity"/>
    <property type="evidence" value="ECO:0007669"/>
    <property type="project" value="UniProtKB-EC"/>
</dbReference>
<comment type="caution">
    <text evidence="3">The sequence shown here is derived from an EMBL/GenBank/DDBJ whole genome shotgun (WGS) entry which is preliminary data.</text>
</comment>
<dbReference type="CDD" id="cd11528">
    <property type="entry name" value="NTP-PPase_MazG_Nterm"/>
    <property type="match status" value="1"/>
</dbReference>
<feature type="domain" description="NTP pyrophosphohydrolase MazG-like" evidence="2">
    <location>
        <begin position="30"/>
        <end position="102"/>
    </location>
</feature>
<evidence type="ECO:0000259" key="2">
    <source>
        <dbReference type="Pfam" id="PF03819"/>
    </source>
</evidence>
<feature type="region of interest" description="Disordered" evidence="1">
    <location>
        <begin position="113"/>
        <end position="137"/>
    </location>
</feature>
<protein>
    <submittedName>
        <fullName evidence="3">Nucleoside triphosphate pyrophosphohydrolase</fullName>
        <ecNumber evidence="3">3.6.1.9</ecNumber>
    </submittedName>
</protein>
<dbReference type="InterPro" id="IPR048011">
    <property type="entry name" value="NTP-PPase_MazG-like_C"/>
</dbReference>
<dbReference type="EC" id="3.6.1.9" evidence="3"/>
<dbReference type="Proteomes" id="UP001524499">
    <property type="component" value="Unassembled WGS sequence"/>
</dbReference>
<dbReference type="SUPFAM" id="SSF101386">
    <property type="entry name" value="all-alpha NTP pyrophosphatases"/>
    <property type="match status" value="2"/>
</dbReference>
<sequence length="272" mass="31086">MSLVNTRGLLELMARLRDPETGCAWDVKQDFYSLIPYTIEEAYEVADAIERNDFQDLRAELGDLLLQVVFHSRIAEERGLFDFEQVAAGISEKLVSRHPHVFAGVKFETDQQRQQAWEDAKARERQQKNTENKPESVLSGVAKSLPALVACEKIQNRAASHGFDWPDTEPVFDKVEEELREVHEAWQSGDQAHVQEEVGDLLLVVVNLARHLKVNPEIALKEATKKFTRRFNYIERQIQATGRQLRECELAELDSLWHEAKQVQKNAHSGGS</sequence>
<feature type="domain" description="NTP pyrophosphohydrolase MazG-like" evidence="2">
    <location>
        <begin position="175"/>
        <end position="230"/>
    </location>
</feature>
<proteinExistence type="predicted"/>
<dbReference type="RefSeq" id="WP_256600531.1">
    <property type="nucleotide sequence ID" value="NZ_JANIBJ010000003.1"/>
</dbReference>
<keyword evidence="4" id="KW-1185">Reference proteome</keyword>
<dbReference type="NCBIfam" id="TIGR00444">
    <property type="entry name" value="mazG"/>
    <property type="match status" value="1"/>
</dbReference>
<reference evidence="3 4" key="1">
    <citation type="submission" date="2022-07" db="EMBL/GenBank/DDBJ databases">
        <title>Methylomonas rivi sp. nov., Methylomonas rosea sp. nov., Methylomonas aureus sp. nov. and Methylomonas subterranea sp. nov., four novel methanotrophs isolated from a freshwater creek and the deep terrestrial subsurface.</title>
        <authorList>
            <person name="Abin C."/>
            <person name="Sankaranarayanan K."/>
            <person name="Garner C."/>
            <person name="Sindelar R."/>
            <person name="Kotary K."/>
            <person name="Garner R."/>
            <person name="Barclay S."/>
            <person name="Lawson P."/>
            <person name="Krumholz L."/>
        </authorList>
    </citation>
    <scope>NUCLEOTIDE SEQUENCE [LARGE SCALE GENOMIC DNA]</scope>
    <source>
        <strain evidence="3 4">SURF-2</strain>
    </source>
</reference>
<gene>
    <name evidence="3" type="primary">mazG</name>
    <name evidence="3" type="ORF">NP590_02190</name>
</gene>
<evidence type="ECO:0000313" key="4">
    <source>
        <dbReference type="Proteomes" id="UP001524499"/>
    </source>
</evidence>
<dbReference type="CDD" id="cd11529">
    <property type="entry name" value="NTP-PPase_MazG_Cterm"/>
    <property type="match status" value="1"/>
</dbReference>
<dbReference type="PANTHER" id="PTHR30522">
    <property type="entry name" value="NUCLEOSIDE TRIPHOSPHATE PYROPHOSPHOHYDROLASE"/>
    <property type="match status" value="1"/>
</dbReference>
<dbReference type="Pfam" id="PF03819">
    <property type="entry name" value="MazG"/>
    <property type="match status" value="2"/>
</dbReference>
<feature type="compositionally biased region" description="Basic and acidic residues" evidence="1">
    <location>
        <begin position="113"/>
        <end position="134"/>
    </location>
</feature>
<organism evidence="3 4">
    <name type="scientific">Methylomonas subterranea</name>
    <dbReference type="NCBI Taxonomy" id="2952225"/>
    <lineage>
        <taxon>Bacteria</taxon>
        <taxon>Pseudomonadati</taxon>
        <taxon>Pseudomonadota</taxon>
        <taxon>Gammaproteobacteria</taxon>
        <taxon>Methylococcales</taxon>
        <taxon>Methylococcaceae</taxon>
        <taxon>Methylomonas</taxon>
    </lineage>
</organism>
<dbReference type="PANTHER" id="PTHR30522:SF0">
    <property type="entry name" value="NUCLEOSIDE TRIPHOSPHATE PYROPHOSPHOHYDROLASE"/>
    <property type="match status" value="1"/>
</dbReference>
<dbReference type="Gene3D" id="1.10.287.1080">
    <property type="entry name" value="MazG-like"/>
    <property type="match status" value="2"/>
</dbReference>
<dbReference type="InterPro" id="IPR011551">
    <property type="entry name" value="NTP_PyrPHydrolase_MazG"/>
</dbReference>
<dbReference type="NCBIfam" id="NF007113">
    <property type="entry name" value="PRK09562.1"/>
    <property type="match status" value="1"/>
</dbReference>